<dbReference type="Proteomes" id="UP001055439">
    <property type="component" value="Chromosome 1"/>
</dbReference>
<name>A0A9E7E7K6_9LILI</name>
<proteinExistence type="predicted"/>
<accession>A0A9E7E7K6</accession>
<dbReference type="EMBL" id="CP097502">
    <property type="protein sequence ID" value="URD71948.1"/>
    <property type="molecule type" value="Genomic_DNA"/>
</dbReference>
<evidence type="ECO:0000313" key="2">
    <source>
        <dbReference type="Proteomes" id="UP001055439"/>
    </source>
</evidence>
<organism evidence="1 2">
    <name type="scientific">Musa troglodytarum</name>
    <name type="common">fe'i banana</name>
    <dbReference type="NCBI Taxonomy" id="320322"/>
    <lineage>
        <taxon>Eukaryota</taxon>
        <taxon>Viridiplantae</taxon>
        <taxon>Streptophyta</taxon>
        <taxon>Embryophyta</taxon>
        <taxon>Tracheophyta</taxon>
        <taxon>Spermatophyta</taxon>
        <taxon>Magnoliopsida</taxon>
        <taxon>Liliopsida</taxon>
        <taxon>Zingiberales</taxon>
        <taxon>Musaceae</taxon>
        <taxon>Musa</taxon>
    </lineage>
</organism>
<keyword evidence="2" id="KW-1185">Reference proteome</keyword>
<sequence length="287" mass="31581">MESGKCVEVIRYYEKASTRPIQEQPDLLHNLVPGTPLCCKSMGEVKQFSSSFSKISGIELIESSAEKVAILLNGNVHKGTNGMVSDKMRAESPEKNTDMISRQTDYEDKTTSHAHKDKILLVPQTNVLLANEKDLLAGREVSHNKLNVILVDDDDQVEENCREMGPRMEMVVQSNCNFEVLAYGIVLSGKLWSTCQRIFLKGLVAGYPVQHEWDAVLVLVEKAVVAEVRLVEGEPVLVGNEGIGAAAVVHVGRNIDETEKRRRKILQLLRDGGLAAAGVMARSACDV</sequence>
<evidence type="ECO:0000313" key="1">
    <source>
        <dbReference type="EMBL" id="URD71948.1"/>
    </source>
</evidence>
<protein>
    <submittedName>
        <fullName evidence="1">Uncharacterized protein</fullName>
    </submittedName>
</protein>
<gene>
    <name evidence="1" type="ORF">MUK42_37113</name>
</gene>
<dbReference type="AlphaFoldDB" id="A0A9E7E7K6"/>
<reference evidence="1" key="1">
    <citation type="submission" date="2022-05" db="EMBL/GenBank/DDBJ databases">
        <title>The Musa troglodytarum L. genome provides insights into the mechanism of non-climacteric behaviour and enrichment of carotenoids.</title>
        <authorList>
            <person name="Wang J."/>
        </authorList>
    </citation>
    <scope>NUCLEOTIDE SEQUENCE</scope>
    <source>
        <tissue evidence="1">Leaf</tissue>
    </source>
</reference>